<reference evidence="1 2" key="1">
    <citation type="journal article" date="2012" name="J. Biotechnol.">
        <title>Genome sequence of the plant growth promoting strain Bacillus amyloliquefaciens subsp. plantarum B9601-Y2 and expression of mersacidin and other secondary metabolites.</title>
        <authorList>
            <person name="He P."/>
            <person name="Hao K."/>
            <person name="Blom J."/>
            <person name="Ruckert C."/>
            <person name="Vater J."/>
            <person name="Mao Z."/>
            <person name="Wu Y."/>
            <person name="Hou M."/>
            <person name="He P."/>
            <person name="He Y."/>
            <person name="Borriss R."/>
        </authorList>
    </citation>
    <scope>NUCLEOTIDE SEQUENCE [LARGE SCALE GENOMIC DNA]</scope>
    <source>
        <strain evidence="1">Y2</strain>
    </source>
</reference>
<evidence type="ECO:0000313" key="2">
    <source>
        <dbReference type="Proteomes" id="UP000002878"/>
    </source>
</evidence>
<dbReference type="Proteomes" id="UP000002878">
    <property type="component" value="Chromosome"/>
</dbReference>
<dbReference type="HOGENOM" id="CLU_3076363_0_0_9"/>
<dbReference type="AlphaFoldDB" id="I2C539"/>
<organism evidence="1 2">
    <name type="scientific">Bacillus amyloliquefaciens (strain Y2)</name>
    <name type="common">Bacillus amyloliquefaciens subsp. plantarum (strain B9601-Y2)</name>
    <dbReference type="NCBI Taxonomy" id="1155777"/>
    <lineage>
        <taxon>Bacteria</taxon>
        <taxon>Bacillati</taxon>
        <taxon>Bacillota</taxon>
        <taxon>Bacilli</taxon>
        <taxon>Bacillales</taxon>
        <taxon>Bacillaceae</taxon>
        <taxon>Bacillus</taxon>
        <taxon>Bacillus amyloliquefaciens group</taxon>
    </lineage>
</organism>
<evidence type="ECO:0000313" key="1">
    <source>
        <dbReference type="EMBL" id="AFJ61763.1"/>
    </source>
</evidence>
<sequence length="52" mass="6252">MRSVYGTLLKYRLTNGIVIFNNSEDLKLHIIFMYKMTFIIKNEMLKAIKRQL</sequence>
<gene>
    <name evidence="1" type="ORF">MUS_1765</name>
</gene>
<dbReference type="KEGG" id="bqy:MUS_1765"/>
<accession>I2C539</accession>
<protein>
    <submittedName>
        <fullName evidence="1">Uncharacterized protein</fullName>
    </submittedName>
</protein>
<name>I2C539_BACAY</name>
<proteinExistence type="predicted"/>
<dbReference type="EMBL" id="CP003332">
    <property type="protein sequence ID" value="AFJ61763.1"/>
    <property type="molecule type" value="Genomic_DNA"/>
</dbReference>